<dbReference type="PANTHER" id="PTHR45228">
    <property type="entry name" value="CYCLIC DI-GMP PHOSPHODIESTERASE TM_0186-RELATED"/>
    <property type="match status" value="1"/>
</dbReference>
<feature type="domain" description="HD" evidence="4">
    <location>
        <begin position="485"/>
        <end position="609"/>
    </location>
</feature>
<evidence type="ECO:0000259" key="5">
    <source>
        <dbReference type="PROSITE" id="PS51832"/>
    </source>
</evidence>
<dbReference type="Gene3D" id="1.10.3210.10">
    <property type="entry name" value="Hypothetical protein af1432"/>
    <property type="match status" value="1"/>
</dbReference>
<sequence>MPPSDLRGGRPGERALALLEQAERLTAVDEARALQVAELALAAAGEEARPRLRAQAHHLIGQMQARRGDGERAAHHLEAALGLFLALGDRRAEGRVRRDLGAALLDQGRFREAEGQLTQALGQSAGGEEGRGDILNSLAGLYHAAGQYAESLDSLRAALGEFRQTGDVVGEVKVLCNLGTLLTSLGRYPEALEHLQAAYALSTGPARAQLAGHRSQGAMLLSLGALLLDMGDPREAQRYFDEALAFGQHSGDQVIAANAMLNRAEAQQALGEAAAARAAYERALDLAREGQYRQVEASALTGLGQLLMAEGQAVEAESAYRQAGEIARETGDLEGQLYALLHLGEVQERLEDLPAALGTLELALSLARGMGRPKAVCDVHRALYPMYARRGDHARALSHLEQLYQQEREILNAEVEQRVQTLTGNFELERAQHQAELTRLRLVAAEEARALAEEEVRERTHSLEQAHLEVVIRLAVAAEYRDDSTGEHTWRVGQMSAAIALRLGLPHETVELLRIAARLHDVGKIGIPDRVLLKPGVLTEEEYRHMQQHTLIGSRILSGGQSRLLQMAEEIARAHHERWAGGGYPLDLRGEAIPLTARIVAVADVFDALTHDRPYKAAWTVTSALRELRRLSGISFDPAVVEAALQVLPLPAAGQGSSGAEESPTRGPADT</sequence>
<dbReference type="InterPro" id="IPR003607">
    <property type="entry name" value="HD/PDEase_dom"/>
</dbReference>
<dbReference type="PROSITE" id="PS51831">
    <property type="entry name" value="HD"/>
    <property type="match status" value="1"/>
</dbReference>
<name>A0ABP9XFY7_9DEIO</name>
<dbReference type="Gene3D" id="1.25.40.10">
    <property type="entry name" value="Tetratricopeptide repeat domain"/>
    <property type="match status" value="2"/>
</dbReference>
<protein>
    <recommendedName>
        <fullName evidence="8">Tetratricopeptide repeat protein</fullName>
    </recommendedName>
</protein>
<accession>A0ABP9XFY7</accession>
<evidence type="ECO:0000256" key="3">
    <source>
        <dbReference type="SAM" id="MobiDB-lite"/>
    </source>
</evidence>
<evidence type="ECO:0000259" key="4">
    <source>
        <dbReference type="PROSITE" id="PS51831"/>
    </source>
</evidence>
<feature type="coiled-coil region" evidence="2">
    <location>
        <begin position="428"/>
        <end position="455"/>
    </location>
</feature>
<keyword evidence="1" id="KW-0802">TPR repeat</keyword>
<feature type="region of interest" description="Disordered" evidence="3">
    <location>
        <begin position="652"/>
        <end position="671"/>
    </location>
</feature>
<evidence type="ECO:0000313" key="7">
    <source>
        <dbReference type="Proteomes" id="UP001404956"/>
    </source>
</evidence>
<dbReference type="SUPFAM" id="SSF109604">
    <property type="entry name" value="HD-domain/PDEase-like"/>
    <property type="match status" value="1"/>
</dbReference>
<dbReference type="Pfam" id="PF13487">
    <property type="entry name" value="HD_5"/>
    <property type="match status" value="1"/>
</dbReference>
<dbReference type="InterPro" id="IPR006674">
    <property type="entry name" value="HD_domain"/>
</dbReference>
<proteinExistence type="predicted"/>
<dbReference type="SMART" id="SM00471">
    <property type="entry name" value="HDc"/>
    <property type="match status" value="1"/>
</dbReference>
<feature type="domain" description="HD-GYP" evidence="5">
    <location>
        <begin position="463"/>
        <end position="660"/>
    </location>
</feature>
<evidence type="ECO:0000256" key="2">
    <source>
        <dbReference type="SAM" id="Coils"/>
    </source>
</evidence>
<dbReference type="SUPFAM" id="SSF48452">
    <property type="entry name" value="TPR-like"/>
    <property type="match status" value="2"/>
</dbReference>
<dbReference type="InterPro" id="IPR019734">
    <property type="entry name" value="TPR_rpt"/>
</dbReference>
<keyword evidence="2" id="KW-0175">Coiled coil</keyword>
<reference evidence="6 7" key="1">
    <citation type="submission" date="2024-02" db="EMBL/GenBank/DDBJ databases">
        <title>Deinococcus aluminii NBRC 112889.</title>
        <authorList>
            <person name="Ichikawa N."/>
            <person name="Katano-Makiyama Y."/>
            <person name="Hidaka K."/>
        </authorList>
    </citation>
    <scope>NUCLEOTIDE SEQUENCE [LARGE SCALE GENOMIC DNA]</scope>
    <source>
        <strain evidence="6 7">NBRC 112889</strain>
    </source>
</reference>
<dbReference type="Proteomes" id="UP001404956">
    <property type="component" value="Unassembled WGS sequence"/>
</dbReference>
<evidence type="ECO:0000256" key="1">
    <source>
        <dbReference type="PROSITE-ProRule" id="PRU00339"/>
    </source>
</evidence>
<dbReference type="RefSeq" id="WP_345455475.1">
    <property type="nucleotide sequence ID" value="NZ_BAABRV010000006.1"/>
</dbReference>
<dbReference type="CDD" id="cd00077">
    <property type="entry name" value="HDc"/>
    <property type="match status" value="1"/>
</dbReference>
<dbReference type="InterPro" id="IPR052020">
    <property type="entry name" value="Cyclic_di-GMP/3'3'-cGAMP_PDE"/>
</dbReference>
<dbReference type="PROSITE" id="PS50005">
    <property type="entry name" value="TPR"/>
    <property type="match status" value="2"/>
</dbReference>
<keyword evidence="7" id="KW-1185">Reference proteome</keyword>
<dbReference type="InterPro" id="IPR011990">
    <property type="entry name" value="TPR-like_helical_dom_sf"/>
</dbReference>
<gene>
    <name evidence="6" type="ORF">Dalu01_02681</name>
</gene>
<feature type="repeat" description="TPR" evidence="1">
    <location>
        <begin position="172"/>
        <end position="205"/>
    </location>
</feature>
<feature type="repeat" description="TPR" evidence="1">
    <location>
        <begin position="217"/>
        <end position="250"/>
    </location>
</feature>
<dbReference type="PANTHER" id="PTHR45228:SF8">
    <property type="entry name" value="TWO-COMPONENT RESPONSE REGULATOR-RELATED"/>
    <property type="match status" value="1"/>
</dbReference>
<dbReference type="PROSITE" id="PS51832">
    <property type="entry name" value="HD_GYP"/>
    <property type="match status" value="1"/>
</dbReference>
<dbReference type="Pfam" id="PF13424">
    <property type="entry name" value="TPR_12"/>
    <property type="match status" value="3"/>
</dbReference>
<dbReference type="EMBL" id="BAABRV010000006">
    <property type="protein sequence ID" value="GAA5534273.1"/>
    <property type="molecule type" value="Genomic_DNA"/>
</dbReference>
<organism evidence="6 7">
    <name type="scientific">Deinococcus aluminii</name>
    <dbReference type="NCBI Taxonomy" id="1656885"/>
    <lineage>
        <taxon>Bacteria</taxon>
        <taxon>Thermotogati</taxon>
        <taxon>Deinococcota</taxon>
        <taxon>Deinococci</taxon>
        <taxon>Deinococcales</taxon>
        <taxon>Deinococcaceae</taxon>
        <taxon>Deinococcus</taxon>
    </lineage>
</organism>
<comment type="caution">
    <text evidence="6">The sequence shown here is derived from an EMBL/GenBank/DDBJ whole genome shotgun (WGS) entry which is preliminary data.</text>
</comment>
<evidence type="ECO:0000313" key="6">
    <source>
        <dbReference type="EMBL" id="GAA5534273.1"/>
    </source>
</evidence>
<evidence type="ECO:0008006" key="8">
    <source>
        <dbReference type="Google" id="ProtNLM"/>
    </source>
</evidence>
<dbReference type="SMART" id="SM00028">
    <property type="entry name" value="TPR"/>
    <property type="match status" value="8"/>
</dbReference>
<dbReference type="InterPro" id="IPR037522">
    <property type="entry name" value="HD_GYP_dom"/>
</dbReference>